<feature type="DNA-binding region" description="H-T-H motif" evidence="4">
    <location>
        <begin position="72"/>
        <end position="91"/>
    </location>
</feature>
<protein>
    <submittedName>
        <fullName evidence="7">Transcriptional regulator, TetR family</fullName>
    </submittedName>
</protein>
<dbReference type="PATRIC" id="fig|1234595.3.peg.888"/>
<sequence length="240" mass="25682">MARTGRPGTAGDGKTNKTAAESVSAAERETGRNPAATEPARRPRTARGERTRRALLDAAKTEFGEQGFQGASITSITRRAGTALGSFYTYFESKDSIFRAVVNDMSAAVAGQARSSLAGVEGGVAREQAALSAFLRFVREHKEVYRIIDEAEFVDAAAYRAHYETTAGRIAERLRAGAATGDLKPGIGELQAWAIMGMNVFLGLRYAVWSDEMGAEEIADMASDLLANGIAARKDPREAD</sequence>
<dbReference type="PRINTS" id="PR00455">
    <property type="entry name" value="HTHTETR"/>
</dbReference>
<dbReference type="Proteomes" id="UP000011717">
    <property type="component" value="Unassembled WGS sequence"/>
</dbReference>
<dbReference type="GO" id="GO:0003700">
    <property type="term" value="F:DNA-binding transcription factor activity"/>
    <property type="evidence" value="ECO:0007669"/>
    <property type="project" value="TreeGrafter"/>
</dbReference>
<evidence type="ECO:0000256" key="5">
    <source>
        <dbReference type="SAM" id="MobiDB-lite"/>
    </source>
</evidence>
<dbReference type="InterPro" id="IPR050109">
    <property type="entry name" value="HTH-type_TetR-like_transc_reg"/>
</dbReference>
<dbReference type="RefSeq" id="WP_008600413.1">
    <property type="nucleotide sequence ID" value="NZ_AMRV01000002.1"/>
</dbReference>
<feature type="domain" description="HTH tetR-type" evidence="6">
    <location>
        <begin position="49"/>
        <end position="109"/>
    </location>
</feature>
<keyword evidence="3" id="KW-0804">Transcription</keyword>
<dbReference type="OrthoDB" id="9811084at2"/>
<evidence type="ECO:0000259" key="6">
    <source>
        <dbReference type="PROSITE" id="PS50977"/>
    </source>
</evidence>
<dbReference type="PANTHER" id="PTHR30055">
    <property type="entry name" value="HTH-TYPE TRANSCRIPTIONAL REGULATOR RUTR"/>
    <property type="match status" value="1"/>
</dbReference>
<evidence type="ECO:0000256" key="1">
    <source>
        <dbReference type="ARBA" id="ARBA00023015"/>
    </source>
</evidence>
<evidence type="ECO:0000256" key="3">
    <source>
        <dbReference type="ARBA" id="ARBA00023163"/>
    </source>
</evidence>
<dbReference type="EMBL" id="AMRV01000002">
    <property type="protein sequence ID" value="EMD83917.1"/>
    <property type="molecule type" value="Genomic_DNA"/>
</dbReference>
<dbReference type="PROSITE" id="PS50977">
    <property type="entry name" value="HTH_TETR_2"/>
    <property type="match status" value="1"/>
</dbReference>
<dbReference type="SUPFAM" id="SSF46689">
    <property type="entry name" value="Homeodomain-like"/>
    <property type="match status" value="1"/>
</dbReference>
<evidence type="ECO:0000256" key="4">
    <source>
        <dbReference type="PROSITE-ProRule" id="PRU00335"/>
    </source>
</evidence>
<dbReference type="InterPro" id="IPR036271">
    <property type="entry name" value="Tet_transcr_reg_TetR-rel_C_sf"/>
</dbReference>
<dbReference type="InterPro" id="IPR009057">
    <property type="entry name" value="Homeodomain-like_sf"/>
</dbReference>
<name>M2U7D2_9SPHN</name>
<evidence type="ECO:0000256" key="2">
    <source>
        <dbReference type="ARBA" id="ARBA00023125"/>
    </source>
</evidence>
<evidence type="ECO:0000313" key="7">
    <source>
        <dbReference type="EMBL" id="EMD83917.1"/>
    </source>
</evidence>
<reference evidence="7 8" key="1">
    <citation type="journal article" date="2013" name="Genome Announc.">
        <title>Draft Genome Sequence of Strain JLT2015T, Belonging to the Family Sphingomonadaceae of the Alphaproteobacteria.</title>
        <authorList>
            <person name="Tang K."/>
            <person name="Liu K."/>
            <person name="Li S."/>
            <person name="Jiao N."/>
        </authorList>
    </citation>
    <scope>NUCLEOTIDE SEQUENCE [LARGE SCALE GENOMIC DNA]</scope>
    <source>
        <strain evidence="7 8">JLT2015</strain>
    </source>
</reference>
<dbReference type="PANTHER" id="PTHR30055:SF234">
    <property type="entry name" value="HTH-TYPE TRANSCRIPTIONAL REGULATOR BETI"/>
    <property type="match status" value="1"/>
</dbReference>
<keyword evidence="2 4" id="KW-0238">DNA-binding</keyword>
<gene>
    <name evidence="7" type="ORF">C725_0889</name>
</gene>
<organism evidence="7 8">
    <name type="scientific">Pacificimonas flava</name>
    <dbReference type="NCBI Taxonomy" id="1234595"/>
    <lineage>
        <taxon>Bacteria</taxon>
        <taxon>Pseudomonadati</taxon>
        <taxon>Pseudomonadota</taxon>
        <taxon>Alphaproteobacteria</taxon>
        <taxon>Sphingomonadales</taxon>
        <taxon>Sphingosinicellaceae</taxon>
        <taxon>Pacificimonas</taxon>
    </lineage>
</organism>
<comment type="caution">
    <text evidence="7">The sequence shown here is derived from an EMBL/GenBank/DDBJ whole genome shotgun (WGS) entry which is preliminary data.</text>
</comment>
<feature type="region of interest" description="Disordered" evidence="5">
    <location>
        <begin position="1"/>
        <end position="50"/>
    </location>
</feature>
<dbReference type="Gene3D" id="1.10.10.60">
    <property type="entry name" value="Homeodomain-like"/>
    <property type="match status" value="1"/>
</dbReference>
<dbReference type="Pfam" id="PF00440">
    <property type="entry name" value="TetR_N"/>
    <property type="match status" value="1"/>
</dbReference>
<keyword evidence="8" id="KW-1185">Reference proteome</keyword>
<dbReference type="AlphaFoldDB" id="M2U7D2"/>
<proteinExistence type="predicted"/>
<keyword evidence="1" id="KW-0805">Transcription regulation</keyword>
<accession>M2U7D2</accession>
<dbReference type="Gene3D" id="1.10.357.10">
    <property type="entry name" value="Tetracycline Repressor, domain 2"/>
    <property type="match status" value="1"/>
</dbReference>
<dbReference type="SUPFAM" id="SSF48498">
    <property type="entry name" value="Tetracyclin repressor-like, C-terminal domain"/>
    <property type="match status" value="1"/>
</dbReference>
<evidence type="ECO:0000313" key="8">
    <source>
        <dbReference type="Proteomes" id="UP000011717"/>
    </source>
</evidence>
<dbReference type="GO" id="GO:0000976">
    <property type="term" value="F:transcription cis-regulatory region binding"/>
    <property type="evidence" value="ECO:0007669"/>
    <property type="project" value="TreeGrafter"/>
</dbReference>
<dbReference type="InterPro" id="IPR001647">
    <property type="entry name" value="HTH_TetR"/>
</dbReference>